<dbReference type="Pfam" id="PF12587">
    <property type="entry name" value="DUF3761"/>
    <property type="match status" value="1"/>
</dbReference>
<evidence type="ECO:0000313" key="2">
    <source>
        <dbReference type="Proteomes" id="UP000480266"/>
    </source>
</evidence>
<proteinExistence type="predicted"/>
<gene>
    <name evidence="1" type="ORF">G4V63_27175</name>
</gene>
<dbReference type="InterPro" id="IPR022236">
    <property type="entry name" value="DUF3761"/>
</dbReference>
<keyword evidence="2" id="KW-1185">Reference proteome</keyword>
<name>A0A7C9VRY8_9BRAD</name>
<organism evidence="1 2">
    <name type="scientific">Candidatus Afipia apatlaquensis</name>
    <dbReference type="NCBI Taxonomy" id="2712852"/>
    <lineage>
        <taxon>Bacteria</taxon>
        <taxon>Pseudomonadati</taxon>
        <taxon>Pseudomonadota</taxon>
        <taxon>Alphaproteobacteria</taxon>
        <taxon>Hyphomicrobiales</taxon>
        <taxon>Nitrobacteraceae</taxon>
        <taxon>Afipia</taxon>
    </lineage>
</organism>
<evidence type="ECO:0000313" key="1">
    <source>
        <dbReference type="EMBL" id="NGX98753.1"/>
    </source>
</evidence>
<sequence length="97" mass="10811">MMLGRGFLAFAFLVFTVFIMAAFSLLPLTAREFKTCIYAPNVPGYINASEDCVPRPRSDQNIEGLEPTAVCRNGQISYSQNKRGTCSSNRGVARWLR</sequence>
<protein>
    <submittedName>
        <fullName evidence="1">DUF3761 domain-containing protein</fullName>
    </submittedName>
</protein>
<reference evidence="1" key="1">
    <citation type="submission" date="2020-02" db="EMBL/GenBank/DDBJ databases">
        <title>Draft genome sequence of Candidatus Afipia apatlaquensis IBT-C3, a potential strain for decolorization of textile dyes.</title>
        <authorList>
            <person name="Sanchez-Reyes A."/>
            <person name="Breton-Deval L."/>
            <person name="Mangelson H."/>
            <person name="Sanchez-Flores A."/>
        </authorList>
    </citation>
    <scope>NUCLEOTIDE SEQUENCE [LARGE SCALE GENOMIC DNA]</scope>
    <source>
        <strain evidence="1">IBT-C3</strain>
    </source>
</reference>
<comment type="caution">
    <text evidence="1">The sequence shown here is derived from an EMBL/GenBank/DDBJ whole genome shotgun (WGS) entry which is preliminary data.</text>
</comment>
<dbReference type="AlphaFoldDB" id="A0A7C9VRY8"/>
<dbReference type="Proteomes" id="UP000480266">
    <property type="component" value="Unassembled WGS sequence"/>
</dbReference>
<dbReference type="EMBL" id="JAAMRR010001385">
    <property type="protein sequence ID" value="NGX98753.1"/>
    <property type="molecule type" value="Genomic_DNA"/>
</dbReference>
<accession>A0A7C9VRY8</accession>